<dbReference type="RefSeq" id="XP_065960244.1">
    <property type="nucleotide sequence ID" value="XM_066109322.1"/>
</dbReference>
<dbReference type="AlphaFoldDB" id="A0A834RP00"/>
<dbReference type="GeneID" id="90957678"/>
<gene>
    <name evidence="1" type="ORF">PtrM4_137000</name>
</gene>
<dbReference type="EMBL" id="NQIK02000008">
    <property type="protein sequence ID" value="KAF7567109.1"/>
    <property type="molecule type" value="Genomic_DNA"/>
</dbReference>
<evidence type="ECO:0000313" key="2">
    <source>
        <dbReference type="Proteomes" id="UP000245464"/>
    </source>
</evidence>
<proteinExistence type="predicted"/>
<dbReference type="KEGG" id="ptrr:90957678"/>
<comment type="caution">
    <text evidence="1">The sequence shown here is derived from an EMBL/GenBank/DDBJ whole genome shotgun (WGS) entry which is preliminary data.</text>
</comment>
<protein>
    <submittedName>
        <fullName evidence="1">Uncharacterized protein</fullName>
    </submittedName>
</protein>
<reference evidence="1 2" key="1">
    <citation type="journal article" date="2018" name="BMC Genomics">
        <title>Comparative genomics of the wheat fungal pathogen Pyrenophora tritici-repentis reveals chromosomal variations and genome plasticity.</title>
        <authorList>
            <person name="Moolhuijzen P."/>
            <person name="See P.T."/>
            <person name="Hane J.K."/>
            <person name="Shi G."/>
            <person name="Liu Z."/>
            <person name="Oliver R.P."/>
            <person name="Moffat C.S."/>
        </authorList>
    </citation>
    <scope>NUCLEOTIDE SEQUENCE [LARGE SCALE GENOMIC DNA]</scope>
    <source>
        <strain evidence="1">M4</strain>
    </source>
</reference>
<dbReference type="Proteomes" id="UP000245464">
    <property type="component" value="Chromosome 8"/>
</dbReference>
<organism evidence="1 2">
    <name type="scientific">Pyrenophora tritici-repentis</name>
    <dbReference type="NCBI Taxonomy" id="45151"/>
    <lineage>
        <taxon>Eukaryota</taxon>
        <taxon>Fungi</taxon>
        <taxon>Dikarya</taxon>
        <taxon>Ascomycota</taxon>
        <taxon>Pezizomycotina</taxon>
        <taxon>Dothideomycetes</taxon>
        <taxon>Pleosporomycetidae</taxon>
        <taxon>Pleosporales</taxon>
        <taxon>Pleosporineae</taxon>
        <taxon>Pleosporaceae</taxon>
        <taxon>Pyrenophora</taxon>
    </lineage>
</organism>
<name>A0A834RP00_9PLEO</name>
<evidence type="ECO:0000313" key="1">
    <source>
        <dbReference type="EMBL" id="KAF7567109.1"/>
    </source>
</evidence>
<sequence length="128" mass="14823">MSTPIPTPPFLNLPLELRQQIYHNLLAPTLRTHRLLITLVQRPSTTTYTLHSLSHIASLLTTYRTLSTEILIYTFTHFTFHLLPPTQQYPRLIVREFYRRIGSSNRSLVKKIVVPEFSVEDVVRNPAG</sequence>
<accession>A0A834RP00</accession>